<evidence type="ECO:0000313" key="2">
    <source>
        <dbReference type="Proteomes" id="UP000836387"/>
    </source>
</evidence>
<sequence length="121" mass="13641">MTAAEVCIYVERSTLSGRTEEDTKEPSLKQEKRDHGWVKQNSLSSTPGLDENRRRMRGEIQLDLVSNTSFFFPTFVAGWPLTDLANQQLQNGLLLWELPFNKDNHHGIGADSPGSPQQRAT</sequence>
<accession>A0ACA9TRJ1</accession>
<dbReference type="EMBL" id="CADEHS020000007">
    <property type="protein sequence ID" value="CAG9943523.1"/>
    <property type="molecule type" value="Genomic_DNA"/>
</dbReference>
<proteinExistence type="predicted"/>
<keyword evidence="2" id="KW-1185">Reference proteome</keyword>
<dbReference type="Proteomes" id="UP000836387">
    <property type="component" value="Unassembled WGS sequence"/>
</dbReference>
<comment type="caution">
    <text evidence="1">The sequence shown here is derived from an EMBL/GenBank/DDBJ whole genome shotgun (WGS) entry which is preliminary data.</text>
</comment>
<name>A0ACA9TRJ1_BIOOC</name>
<protein>
    <submittedName>
        <fullName evidence="1">Uncharacterized protein</fullName>
    </submittedName>
</protein>
<organism evidence="1 2">
    <name type="scientific">Clonostachys rosea f. rosea IK726</name>
    <dbReference type="NCBI Taxonomy" id="1349383"/>
    <lineage>
        <taxon>Eukaryota</taxon>
        <taxon>Fungi</taxon>
        <taxon>Dikarya</taxon>
        <taxon>Ascomycota</taxon>
        <taxon>Pezizomycotina</taxon>
        <taxon>Sordariomycetes</taxon>
        <taxon>Hypocreomycetidae</taxon>
        <taxon>Hypocreales</taxon>
        <taxon>Bionectriaceae</taxon>
        <taxon>Clonostachys</taxon>
    </lineage>
</organism>
<reference evidence="1" key="1">
    <citation type="submission" date="2020-04" db="EMBL/GenBank/DDBJ databases">
        <authorList>
            <person name="Broberg M."/>
        </authorList>
    </citation>
    <scope>NUCLEOTIDE SEQUENCE</scope>
</reference>
<evidence type="ECO:0000313" key="1">
    <source>
        <dbReference type="EMBL" id="CAG9943523.1"/>
    </source>
</evidence>
<reference evidence="1" key="2">
    <citation type="submission" date="2021-10" db="EMBL/GenBank/DDBJ databases">
        <authorList>
            <person name="Piombo E."/>
        </authorList>
    </citation>
    <scope>NUCLEOTIDE SEQUENCE</scope>
</reference>
<gene>
    <name evidence="1" type="ORF">CRV2_00000681</name>
</gene>